<dbReference type="CDD" id="cd14600">
    <property type="entry name" value="PTPc-N3"/>
    <property type="match status" value="1"/>
</dbReference>
<feature type="region of interest" description="Disordered" evidence="6">
    <location>
        <begin position="380"/>
        <end position="401"/>
    </location>
</feature>
<evidence type="ECO:0000256" key="2">
    <source>
        <dbReference type="ARBA" id="ARBA00009649"/>
    </source>
</evidence>
<organism evidence="11 12">
    <name type="scientific">Ovis ammon polii</name>
    <dbReference type="NCBI Taxonomy" id="230172"/>
    <lineage>
        <taxon>Eukaryota</taxon>
        <taxon>Metazoa</taxon>
        <taxon>Chordata</taxon>
        <taxon>Craniata</taxon>
        <taxon>Vertebrata</taxon>
        <taxon>Euteleostomi</taxon>
        <taxon>Mammalia</taxon>
        <taxon>Eutheria</taxon>
        <taxon>Laurasiatheria</taxon>
        <taxon>Artiodactyla</taxon>
        <taxon>Ruminantia</taxon>
        <taxon>Pecora</taxon>
        <taxon>Bovidae</taxon>
        <taxon>Caprinae</taxon>
        <taxon>Ovis</taxon>
    </lineage>
</organism>
<dbReference type="InterPro" id="IPR019749">
    <property type="entry name" value="Band_41_domain"/>
</dbReference>
<dbReference type="InterPro" id="IPR000387">
    <property type="entry name" value="Tyr_Pase_dom"/>
</dbReference>
<dbReference type="PROSITE" id="PS50055">
    <property type="entry name" value="TYR_PHOSPHATASE_PTP"/>
    <property type="match status" value="1"/>
</dbReference>
<evidence type="ECO:0000256" key="5">
    <source>
        <dbReference type="ARBA" id="ARBA00023212"/>
    </source>
</evidence>
<dbReference type="SUPFAM" id="SSF54236">
    <property type="entry name" value="Ubiquitin-like"/>
    <property type="match status" value="1"/>
</dbReference>
<dbReference type="CDD" id="cd14473">
    <property type="entry name" value="FERM_B-lobe"/>
    <property type="match status" value="1"/>
</dbReference>
<dbReference type="GO" id="GO:0009898">
    <property type="term" value="C:cytoplasmic side of plasma membrane"/>
    <property type="evidence" value="ECO:0007669"/>
    <property type="project" value="TreeGrafter"/>
</dbReference>
<evidence type="ECO:0000259" key="10">
    <source>
        <dbReference type="PROSITE" id="PS50106"/>
    </source>
</evidence>
<evidence type="ECO:0000259" key="8">
    <source>
        <dbReference type="PROSITE" id="PS50056"/>
    </source>
</evidence>
<sequence length="888" mass="99846">MGNTDAATPDTTPGWPYSGVWCEVARRGQEDVEDAEQTQLCGFLPSLVEQVHPGVWGLEDEMGISFVVLWKLKPSYSAIVMTSRLRALGGRINNIRTSELPKEKTRSEVICSVRFLDGLVQTFKVNKQDTGQVLLDMAYNCLGVTEKEYFGLQHGDDSLDSPFSAYLKYLEPGFQVAQEMLTCPLNSAVVLASYAVQSHFGDYDSSVHLPGYLSDSQFIPDQSEDFLAKVESLHEQHSGLKQSEAESCFINIARTLDFYGVELHGGRDLHNLDLMIGIASAGIAVYRKYICTSFYPWSVNNQYCKKVIGGMVWNPAMRRSLSVEHLETKSLPSRSPPITPNWRSPRLRHEIRKPRHSSADNLANEMTYITETEDVFYTYKGSLSPKDSDSEVSQNRSPHREEMNSVLAFVSDAYCVYGSEASASEGEHPFVCRSISENSPAQSCLTQKSSSSVSPSSNAPGSCFRDGVDQQFLEDFHRVTEGGSTEDSSQYYCDKNDGDGYLVLIRITPDEDGKFGFNLKADTCIPKLNEGDQIVLINGRDISEHTHDQVVMFIKASRESHTRELALVIRRKAVHSFAEIKSEDELNQLFPEAIFPVCPEGGDTLEGSMEQLKKGLESGTVLIQFEQLYRKKPGLAITFAKLPQNLDKNRYKDVLPYDTTRVLLQGNEDYINASYVNMEIPAAHLVNKYIAAQGPLPHTCAQFWQVVWDQKLSLIVMLTTLTERGRTKCHQYWPNPPDVMEHGSFHIRCQSEDCTIAYVFREMLVTNTETGEEHTVTHLQYVAWPDHGVPDDSSDFLEFVNYVRSLRVDGEPVLVHCSAGIGRTGVLVTMETAMCLIERNLPIYPLDIVRKMRDQRAMMVQTSSQYKFVCEAILRVYEEGLVQMLDPS</sequence>
<dbReference type="Gene3D" id="3.90.190.10">
    <property type="entry name" value="Protein tyrosine phosphatase superfamily"/>
    <property type="match status" value="1"/>
</dbReference>
<evidence type="ECO:0000313" key="12">
    <source>
        <dbReference type="Proteomes" id="UP001214576"/>
    </source>
</evidence>
<evidence type="ECO:0000256" key="3">
    <source>
        <dbReference type="ARBA" id="ARBA00022490"/>
    </source>
</evidence>
<evidence type="ECO:0000256" key="4">
    <source>
        <dbReference type="ARBA" id="ARBA00022801"/>
    </source>
</evidence>
<dbReference type="SUPFAM" id="SSF52799">
    <property type="entry name" value="(Phosphotyrosine protein) phosphatases II"/>
    <property type="match status" value="1"/>
</dbReference>
<dbReference type="SMART" id="SM00404">
    <property type="entry name" value="PTPc_motif"/>
    <property type="match status" value="1"/>
</dbReference>
<feature type="domain" description="PDZ" evidence="10">
    <location>
        <begin position="521"/>
        <end position="557"/>
    </location>
</feature>
<dbReference type="Gene3D" id="1.20.80.10">
    <property type="match status" value="1"/>
</dbReference>
<evidence type="ECO:0000259" key="7">
    <source>
        <dbReference type="PROSITE" id="PS50055"/>
    </source>
</evidence>
<dbReference type="SUPFAM" id="SSF47031">
    <property type="entry name" value="Second domain of FERM"/>
    <property type="match status" value="1"/>
</dbReference>
<dbReference type="PROSITE" id="PS50057">
    <property type="entry name" value="FERM_3"/>
    <property type="match status" value="1"/>
</dbReference>
<feature type="domain" description="Tyrosine specific protein phosphatases" evidence="8">
    <location>
        <begin position="794"/>
        <end position="867"/>
    </location>
</feature>
<dbReference type="InterPro" id="IPR035963">
    <property type="entry name" value="FERM_2"/>
</dbReference>
<dbReference type="Proteomes" id="UP001214576">
    <property type="component" value="Unassembled WGS sequence"/>
</dbReference>
<comment type="subcellular location">
    <subcellularLocation>
        <location evidence="1">Cytoplasm</location>
        <location evidence="1">Cytoskeleton</location>
    </subcellularLocation>
</comment>
<keyword evidence="3" id="KW-0963">Cytoplasm</keyword>
<evidence type="ECO:0000256" key="1">
    <source>
        <dbReference type="ARBA" id="ARBA00004245"/>
    </source>
</evidence>
<comment type="caution">
    <text evidence="11">The sequence shown here is derived from an EMBL/GenBank/DDBJ whole genome shotgun (WGS) entry which is preliminary data.</text>
</comment>
<dbReference type="PROSITE" id="PS00383">
    <property type="entry name" value="TYR_PHOSPHATASE_1"/>
    <property type="match status" value="1"/>
</dbReference>
<dbReference type="SMART" id="SM00295">
    <property type="entry name" value="B41"/>
    <property type="match status" value="1"/>
</dbReference>
<dbReference type="InterPro" id="IPR019748">
    <property type="entry name" value="FERM_central"/>
</dbReference>
<dbReference type="GO" id="GO:0004725">
    <property type="term" value="F:protein tyrosine phosphatase activity"/>
    <property type="evidence" value="ECO:0007669"/>
    <property type="project" value="InterPro"/>
</dbReference>
<dbReference type="InterPro" id="IPR000299">
    <property type="entry name" value="FERM_domain"/>
</dbReference>
<dbReference type="InterPro" id="IPR018979">
    <property type="entry name" value="FERM_N"/>
</dbReference>
<dbReference type="InterPro" id="IPR029071">
    <property type="entry name" value="Ubiquitin-like_domsf"/>
</dbReference>
<dbReference type="SMART" id="SM00194">
    <property type="entry name" value="PTPc"/>
    <property type="match status" value="1"/>
</dbReference>
<feature type="domain" description="FERM" evidence="9">
    <location>
        <begin position="74"/>
        <end position="380"/>
    </location>
</feature>
<dbReference type="InterPro" id="IPR029021">
    <property type="entry name" value="Prot-tyrosine_phosphatase-like"/>
</dbReference>
<dbReference type="EMBL" id="JAKZEL010000007">
    <property type="protein sequence ID" value="KAI4542522.1"/>
    <property type="molecule type" value="Genomic_DNA"/>
</dbReference>
<dbReference type="GO" id="GO:0005856">
    <property type="term" value="C:cytoskeleton"/>
    <property type="evidence" value="ECO:0007669"/>
    <property type="project" value="UniProtKB-SubCell"/>
</dbReference>
<dbReference type="AlphaFoldDB" id="A0AAD4U9I2"/>
<dbReference type="Pfam" id="PF00373">
    <property type="entry name" value="FERM_M"/>
    <property type="match status" value="1"/>
</dbReference>
<dbReference type="InterPro" id="IPR016130">
    <property type="entry name" value="Tyr_Pase_AS"/>
</dbReference>
<dbReference type="InterPro" id="IPR001478">
    <property type="entry name" value="PDZ"/>
</dbReference>
<feature type="domain" description="Tyrosine-protein phosphatase" evidence="7">
    <location>
        <begin position="621"/>
        <end position="876"/>
    </location>
</feature>
<dbReference type="SUPFAM" id="SSF50729">
    <property type="entry name" value="PH domain-like"/>
    <property type="match status" value="1"/>
</dbReference>
<dbReference type="PROSITE" id="PS00661">
    <property type="entry name" value="FERM_2"/>
    <property type="match status" value="1"/>
</dbReference>
<evidence type="ECO:0000259" key="9">
    <source>
        <dbReference type="PROSITE" id="PS50057"/>
    </source>
</evidence>
<dbReference type="InterPro" id="IPR014352">
    <property type="entry name" value="FERM/acyl-CoA-bd_prot_sf"/>
</dbReference>
<dbReference type="Gene3D" id="2.30.42.10">
    <property type="match status" value="1"/>
</dbReference>
<dbReference type="PROSITE" id="PS50056">
    <property type="entry name" value="TYR_PHOSPHATASE_2"/>
    <property type="match status" value="1"/>
</dbReference>
<evidence type="ECO:0008006" key="13">
    <source>
        <dbReference type="Google" id="ProtNLM"/>
    </source>
</evidence>
<dbReference type="InterPro" id="IPR000242">
    <property type="entry name" value="PTP_cat"/>
</dbReference>
<keyword evidence="12" id="KW-1185">Reference proteome</keyword>
<dbReference type="PRINTS" id="PR00700">
    <property type="entry name" value="PRTYPHPHTASE"/>
</dbReference>
<dbReference type="PANTHER" id="PTHR45706:SF5">
    <property type="entry name" value="TYROSINE-PROTEIN PHOSPHATASE NON-RECEPTOR TYPE 3"/>
    <property type="match status" value="1"/>
</dbReference>
<accession>A0AAD4U9I2</accession>
<gene>
    <name evidence="11" type="ORF">MG293_007901</name>
</gene>
<dbReference type="FunFam" id="3.90.190.10:FF:000023">
    <property type="entry name" value="Tyrosine-protein phosphatase non-receptor type"/>
    <property type="match status" value="1"/>
</dbReference>
<comment type="similarity">
    <text evidence="2">Belongs to the protein-tyrosine phosphatase family. Non-receptor class subfamily.</text>
</comment>
<evidence type="ECO:0000256" key="6">
    <source>
        <dbReference type="SAM" id="MobiDB-lite"/>
    </source>
</evidence>
<dbReference type="GO" id="GO:0005737">
    <property type="term" value="C:cytoplasm"/>
    <property type="evidence" value="ECO:0007669"/>
    <property type="project" value="TreeGrafter"/>
</dbReference>
<dbReference type="Pfam" id="PF09379">
    <property type="entry name" value="FERM_N"/>
    <property type="match status" value="1"/>
</dbReference>
<proteinExistence type="inferred from homology"/>
<dbReference type="InterPro" id="IPR019747">
    <property type="entry name" value="FERM_CS"/>
</dbReference>
<dbReference type="SMART" id="SM00228">
    <property type="entry name" value="PDZ"/>
    <property type="match status" value="1"/>
</dbReference>
<keyword evidence="4" id="KW-0378">Hydrolase</keyword>
<name>A0AAD4U9I2_OVIAM</name>
<dbReference type="PROSITE" id="PS50106">
    <property type="entry name" value="PDZ"/>
    <property type="match status" value="1"/>
</dbReference>
<dbReference type="Pfam" id="PF00595">
    <property type="entry name" value="PDZ"/>
    <property type="match status" value="1"/>
</dbReference>
<dbReference type="InterPro" id="IPR036034">
    <property type="entry name" value="PDZ_sf"/>
</dbReference>
<reference evidence="11" key="1">
    <citation type="submission" date="2022-03" db="EMBL/GenBank/DDBJ databases">
        <title>Genomic analyses of argali, domestic sheep and their hybrids provide insights into chromosomal evolution, heterosis and genetic basis of agronomic traits.</title>
        <authorList>
            <person name="Li M."/>
        </authorList>
    </citation>
    <scope>NUCLEOTIDE SEQUENCE</scope>
    <source>
        <strain evidence="11">CAU-MHL-2022a</strain>
        <tissue evidence="11">Skin</tissue>
    </source>
</reference>
<dbReference type="PANTHER" id="PTHR45706">
    <property type="entry name" value="TYROSINE-PROTEIN PHOSPHATASE"/>
    <property type="match status" value="1"/>
</dbReference>
<keyword evidence="5" id="KW-0206">Cytoskeleton</keyword>
<dbReference type="SUPFAM" id="SSF50156">
    <property type="entry name" value="PDZ domain-like"/>
    <property type="match status" value="1"/>
</dbReference>
<protein>
    <recommendedName>
        <fullName evidence="13">Protein-tyrosine-phosphatase</fullName>
    </recommendedName>
</protein>
<evidence type="ECO:0000313" key="11">
    <source>
        <dbReference type="EMBL" id="KAI4542522.1"/>
    </source>
</evidence>
<dbReference type="InterPro" id="IPR003595">
    <property type="entry name" value="Tyr_Pase_cat"/>
</dbReference>
<dbReference type="Pfam" id="PF00102">
    <property type="entry name" value="Y_phosphatase"/>
    <property type="match status" value="1"/>
</dbReference>